<sequence>MMASQIKSIDYQKYQPLKKQIFFKRFILSVCAILLLFINVYAHFTIIGYYPYWESAAYPPSEIKYEYVTHINHAFAWPDAEGHLVVPSGLVNAQLLELAHNNNVKVLIALGGWSDSDGFSPMAADSLKRARFIDELVDFIRTNGYDGADFDWEFPQSEKDRANLTKLIKEVRLRFDAENPEWLLTMAVSVGDYYGQWFDFDLLKEQVDWFNAMCYDFHGSWSAHSGHNAPLYQPPGDVCGSVDTGMRYLNVIRRIPKKRLTVGIPFYGKQFNSGGLYQSFSGEVSDLFYYQIAPLLDNSDWEYFWDEAAKVPYLQNSAKTKLITFDDTLSVGLKSRWIKENAFAGAMIWALGQDEYNHKQLLLQTIARQLLDSISTVIKKAEIIPQNHIIYKNYPNPFNPVTTISFYLPFSARVNITVYDTRARRIRQLLHRQKVAGKYDVTFNAAGLASGIYFYILAVYPQNAAARFYSGKMLLIE</sequence>
<evidence type="ECO:0000256" key="2">
    <source>
        <dbReference type="ARBA" id="ARBA00012729"/>
    </source>
</evidence>
<dbReference type="InterPro" id="IPR017853">
    <property type="entry name" value="GH"/>
</dbReference>
<evidence type="ECO:0000259" key="5">
    <source>
        <dbReference type="PROSITE" id="PS51910"/>
    </source>
</evidence>
<dbReference type="GO" id="GO:0008843">
    <property type="term" value="F:endochitinase activity"/>
    <property type="evidence" value="ECO:0007669"/>
    <property type="project" value="UniProtKB-EC"/>
</dbReference>
<accession>A0A7V4WVH1</accession>
<keyword evidence="4" id="KW-0812">Transmembrane</keyword>
<dbReference type="EMBL" id="DRQG01000064">
    <property type="protein sequence ID" value="HGY55366.1"/>
    <property type="molecule type" value="Genomic_DNA"/>
</dbReference>
<feature type="domain" description="GH18" evidence="5">
    <location>
        <begin position="44"/>
        <end position="373"/>
    </location>
</feature>
<dbReference type="PANTHER" id="PTHR11177:SF317">
    <property type="entry name" value="CHITINASE 12-RELATED"/>
    <property type="match status" value="1"/>
</dbReference>
<dbReference type="GO" id="GO:0005975">
    <property type="term" value="P:carbohydrate metabolic process"/>
    <property type="evidence" value="ECO:0007669"/>
    <property type="project" value="InterPro"/>
</dbReference>
<dbReference type="InterPro" id="IPR029070">
    <property type="entry name" value="Chitinase_insertion_sf"/>
</dbReference>
<dbReference type="Gene3D" id="2.60.40.4070">
    <property type="match status" value="1"/>
</dbReference>
<dbReference type="InterPro" id="IPR050314">
    <property type="entry name" value="Glycosyl_Hydrlase_18"/>
</dbReference>
<evidence type="ECO:0000256" key="3">
    <source>
        <dbReference type="ARBA" id="ARBA00023024"/>
    </source>
</evidence>
<evidence type="ECO:0000313" key="6">
    <source>
        <dbReference type="EMBL" id="HGY55366.1"/>
    </source>
</evidence>
<name>A0A7V4WVH1_CALAY</name>
<dbReference type="Gene3D" id="3.20.20.80">
    <property type="entry name" value="Glycosidases"/>
    <property type="match status" value="1"/>
</dbReference>
<dbReference type="SUPFAM" id="SSF51445">
    <property type="entry name" value="(Trans)glycosidases"/>
    <property type="match status" value="1"/>
</dbReference>
<keyword evidence="4" id="KW-1133">Transmembrane helix</keyword>
<evidence type="ECO:0000256" key="4">
    <source>
        <dbReference type="SAM" id="Phobius"/>
    </source>
</evidence>
<dbReference type="GO" id="GO:0008061">
    <property type="term" value="F:chitin binding"/>
    <property type="evidence" value="ECO:0007669"/>
    <property type="project" value="InterPro"/>
</dbReference>
<dbReference type="PROSITE" id="PS51910">
    <property type="entry name" value="GH18_2"/>
    <property type="match status" value="1"/>
</dbReference>
<dbReference type="Pfam" id="PF18962">
    <property type="entry name" value="Por_Secre_tail"/>
    <property type="match status" value="1"/>
</dbReference>
<dbReference type="InterPro" id="IPR011583">
    <property type="entry name" value="Chitinase_II/V-like_cat"/>
</dbReference>
<dbReference type="Pfam" id="PF00704">
    <property type="entry name" value="Glyco_hydro_18"/>
    <property type="match status" value="1"/>
</dbReference>
<comment type="catalytic activity">
    <reaction evidence="1">
        <text>Random endo-hydrolysis of N-acetyl-beta-D-glucosaminide (1-&gt;4)-beta-linkages in chitin and chitodextrins.</text>
        <dbReference type="EC" id="3.2.1.14"/>
    </reaction>
</comment>
<dbReference type="PANTHER" id="PTHR11177">
    <property type="entry name" value="CHITINASE"/>
    <property type="match status" value="1"/>
</dbReference>
<keyword evidence="3" id="KW-0146">Chitin degradation</keyword>
<dbReference type="Gene3D" id="3.10.50.10">
    <property type="match status" value="1"/>
</dbReference>
<keyword evidence="3" id="KW-0119">Carbohydrate metabolism</keyword>
<keyword evidence="3" id="KW-0624">Polysaccharide degradation</keyword>
<gene>
    <name evidence="6" type="ORF">ENK44_06690</name>
</gene>
<dbReference type="InterPro" id="IPR001223">
    <property type="entry name" value="Glyco_hydro18_cat"/>
</dbReference>
<dbReference type="GO" id="GO:0005576">
    <property type="term" value="C:extracellular region"/>
    <property type="evidence" value="ECO:0007669"/>
    <property type="project" value="TreeGrafter"/>
</dbReference>
<dbReference type="SUPFAM" id="SSF54556">
    <property type="entry name" value="Chitinase insertion domain"/>
    <property type="match status" value="1"/>
</dbReference>
<protein>
    <recommendedName>
        <fullName evidence="2">chitinase</fullName>
        <ecNumber evidence="2">3.2.1.14</ecNumber>
    </recommendedName>
</protein>
<dbReference type="AlphaFoldDB" id="A0A7V4WVH1"/>
<keyword evidence="4" id="KW-0472">Membrane</keyword>
<dbReference type="Proteomes" id="UP000885779">
    <property type="component" value="Unassembled WGS sequence"/>
</dbReference>
<reference evidence="6" key="1">
    <citation type="journal article" date="2020" name="mSystems">
        <title>Genome- and Community-Level Interaction Insights into Carbon Utilization and Element Cycling Functions of Hydrothermarchaeota in Hydrothermal Sediment.</title>
        <authorList>
            <person name="Zhou Z."/>
            <person name="Liu Y."/>
            <person name="Xu W."/>
            <person name="Pan J."/>
            <person name="Luo Z.H."/>
            <person name="Li M."/>
        </authorList>
    </citation>
    <scope>NUCLEOTIDE SEQUENCE [LARGE SCALE GENOMIC DNA]</scope>
    <source>
        <strain evidence="6">HyVt-577</strain>
    </source>
</reference>
<organism evidence="6">
    <name type="scientific">Caldithrix abyssi</name>
    <dbReference type="NCBI Taxonomy" id="187145"/>
    <lineage>
        <taxon>Bacteria</taxon>
        <taxon>Pseudomonadati</taxon>
        <taxon>Calditrichota</taxon>
        <taxon>Calditrichia</taxon>
        <taxon>Calditrichales</taxon>
        <taxon>Calditrichaceae</taxon>
        <taxon>Caldithrix</taxon>
    </lineage>
</organism>
<dbReference type="SMART" id="SM00636">
    <property type="entry name" value="Glyco_18"/>
    <property type="match status" value="1"/>
</dbReference>
<dbReference type="NCBIfam" id="TIGR04183">
    <property type="entry name" value="Por_Secre_tail"/>
    <property type="match status" value="1"/>
</dbReference>
<dbReference type="InterPro" id="IPR026444">
    <property type="entry name" value="Secre_tail"/>
</dbReference>
<proteinExistence type="predicted"/>
<evidence type="ECO:0000256" key="1">
    <source>
        <dbReference type="ARBA" id="ARBA00000822"/>
    </source>
</evidence>
<dbReference type="EC" id="3.2.1.14" evidence="2"/>
<comment type="caution">
    <text evidence="6">The sequence shown here is derived from an EMBL/GenBank/DDBJ whole genome shotgun (WGS) entry which is preliminary data.</text>
</comment>
<dbReference type="GO" id="GO:0006032">
    <property type="term" value="P:chitin catabolic process"/>
    <property type="evidence" value="ECO:0007669"/>
    <property type="project" value="UniProtKB-KW"/>
</dbReference>
<feature type="transmembrane region" description="Helical" evidence="4">
    <location>
        <begin position="21"/>
        <end position="42"/>
    </location>
</feature>